<feature type="compositionally biased region" description="Basic and acidic residues" evidence="1">
    <location>
        <begin position="570"/>
        <end position="583"/>
    </location>
</feature>
<feature type="region of interest" description="Disordered" evidence="1">
    <location>
        <begin position="360"/>
        <end position="400"/>
    </location>
</feature>
<gene>
    <name evidence="2" type="ORF">ZT1A5_G11481</name>
</gene>
<feature type="region of interest" description="Disordered" evidence="1">
    <location>
        <begin position="1"/>
        <end position="136"/>
    </location>
</feature>
<feature type="region of interest" description="Disordered" evidence="1">
    <location>
        <begin position="558"/>
        <end position="600"/>
    </location>
</feature>
<accession>A0A1Y6M4Q3</accession>
<evidence type="ECO:0000313" key="2">
    <source>
        <dbReference type="EMBL" id="SMY30031.1"/>
    </source>
</evidence>
<feature type="compositionally biased region" description="Low complexity" evidence="1">
    <location>
        <begin position="365"/>
        <end position="384"/>
    </location>
</feature>
<feature type="region of interest" description="Disordered" evidence="1">
    <location>
        <begin position="182"/>
        <end position="250"/>
    </location>
</feature>
<organism evidence="2 3">
    <name type="scientific">Zymoseptoria tritici ST99CH_1A5</name>
    <dbReference type="NCBI Taxonomy" id="1276529"/>
    <lineage>
        <taxon>Eukaryota</taxon>
        <taxon>Fungi</taxon>
        <taxon>Dikarya</taxon>
        <taxon>Ascomycota</taxon>
        <taxon>Pezizomycotina</taxon>
        <taxon>Dothideomycetes</taxon>
        <taxon>Dothideomycetidae</taxon>
        <taxon>Mycosphaerellales</taxon>
        <taxon>Mycosphaerellaceae</taxon>
        <taxon>Zymoseptoria</taxon>
    </lineage>
</organism>
<sequence length="741" mass="81726">MGSTRPKGQENSMKPILTSIVPIPVAPANARDKAKITVNPKKVRFNTTSALESITPTPEAGSHEVSGSRGLERPEKSEPSGASQTHQTHTSTTLSASQSQAASPYRARKNLKDTSTAANAPRKLADPEAAVPGEPEVVSTITSVFRKVANHKAATPTKSAETSIAASASHRKLVKPTIRLSARTAPKVSTKPANILTKPEKDRNDSVQGLSSSVSSETLTTSRRRLQSSLSNLNNPRARRKSRKHPNDRLNAEWKAACDAPTDVREKKLKYQAELGLPYEEDRRRFPWKYVDGVPQLRMGTERHSEAVGAKHIFTTNDQDFKAAQQTEADEESRLIEEYYTGRRAAKNHRKVEMDAIMKKRKKPPASTKTPAAKKTQTKAGTSKLAAPASTQMALPDPPRSGEALRCYDETLASASTFGSAGAPEHFHPAVHDNFHSTVAPLDKIYDAGFTQGFDKAAVLYDAKQGLLWTTMGLPIYQSLTEDAREGILANFNHAIAKLNQTVTPPAEIHKAGEVLYAYWTGPNLQTEHEQHSKLLTDGGRKVTAAYVKEARRFSLASNQLRRNPSGRMGHSEFDLGNDRAAHDSTNNRNRDPADDDESSLRIALFGNKDGDMDWDALYRRHMTEQLRTDIPAQDADIYTLACTMHVYVPEVARSPSLDNATAVQAVRFHRFRASPRMFSAWSCTTKHDQKIIFTNQLLEGILTTDDKDIKLFLFTLAGKIYLASFPKKMPVTYALKVTTA</sequence>
<feature type="compositionally biased region" description="Low complexity" evidence="1">
    <location>
        <begin position="82"/>
        <end position="103"/>
    </location>
</feature>
<evidence type="ECO:0000313" key="3">
    <source>
        <dbReference type="Proteomes" id="UP000215453"/>
    </source>
</evidence>
<feature type="compositionally biased region" description="Polar residues" evidence="1">
    <location>
        <begin position="45"/>
        <end position="56"/>
    </location>
</feature>
<name>A0A1Y6M4Q3_ZYMTR</name>
<protein>
    <submittedName>
        <fullName evidence="2">Uncharacterized protein</fullName>
    </submittedName>
</protein>
<dbReference type="AlphaFoldDB" id="A0A1Y6M4Q3"/>
<evidence type="ECO:0000256" key="1">
    <source>
        <dbReference type="SAM" id="MobiDB-lite"/>
    </source>
</evidence>
<reference evidence="2 3" key="1">
    <citation type="submission" date="2016-10" db="EMBL/GenBank/DDBJ databases">
        <authorList>
            <person name="Varghese N."/>
        </authorList>
    </citation>
    <scope>NUCLEOTIDE SEQUENCE [LARGE SCALE GENOMIC DNA]</scope>
</reference>
<dbReference type="EMBL" id="LT882689">
    <property type="protein sequence ID" value="SMY30031.1"/>
    <property type="molecule type" value="Genomic_DNA"/>
</dbReference>
<dbReference type="Proteomes" id="UP000215453">
    <property type="component" value="Chromosome 14"/>
</dbReference>
<proteinExistence type="predicted"/>
<feature type="compositionally biased region" description="Low complexity" evidence="1">
    <location>
        <begin position="210"/>
        <end position="235"/>
    </location>
</feature>